<reference evidence="4" key="1">
    <citation type="journal article" date="2019" name="Int. J. Syst. Evol. Microbiol.">
        <title>The Global Catalogue of Microorganisms (GCM) 10K type strain sequencing project: providing services to taxonomists for standard genome sequencing and annotation.</title>
        <authorList>
            <consortium name="The Broad Institute Genomics Platform"/>
            <consortium name="The Broad Institute Genome Sequencing Center for Infectious Disease"/>
            <person name="Wu L."/>
            <person name="Ma J."/>
        </authorList>
    </citation>
    <scope>NUCLEOTIDE SEQUENCE [LARGE SCALE GENOMIC DNA]</scope>
    <source>
        <strain evidence="4">JCM 17593</strain>
    </source>
</reference>
<dbReference type="Gene3D" id="3.20.20.30">
    <property type="entry name" value="Luciferase-like domain"/>
    <property type="match status" value="1"/>
</dbReference>
<protein>
    <submittedName>
        <fullName evidence="3">LLM class flavin-dependent oxidoreductase</fullName>
    </submittedName>
</protein>
<dbReference type="SUPFAM" id="SSF51679">
    <property type="entry name" value="Bacterial luciferase-like"/>
    <property type="match status" value="1"/>
</dbReference>
<keyword evidence="4" id="KW-1185">Reference proteome</keyword>
<evidence type="ECO:0000313" key="3">
    <source>
        <dbReference type="EMBL" id="GAA4194042.1"/>
    </source>
</evidence>
<dbReference type="InterPro" id="IPR011251">
    <property type="entry name" value="Luciferase-like_dom"/>
</dbReference>
<dbReference type="PANTHER" id="PTHR43244:SF1">
    <property type="entry name" value="5,10-METHYLENETETRAHYDROMETHANOPTERIN REDUCTASE"/>
    <property type="match status" value="1"/>
</dbReference>
<dbReference type="CDD" id="cd01097">
    <property type="entry name" value="Tetrahydromethanopterin_reductase"/>
    <property type="match status" value="1"/>
</dbReference>
<dbReference type="PANTHER" id="PTHR43244">
    <property type="match status" value="1"/>
</dbReference>
<dbReference type="InterPro" id="IPR036661">
    <property type="entry name" value="Luciferase-like_sf"/>
</dbReference>
<gene>
    <name evidence="3" type="ORF">GCM10022288_28770</name>
</gene>
<comment type="caution">
    <text evidence="3">The sequence shown here is derived from an EMBL/GenBank/DDBJ whole genome shotgun (WGS) entry which is preliminary data.</text>
</comment>
<evidence type="ECO:0000256" key="1">
    <source>
        <dbReference type="ARBA" id="ARBA00023002"/>
    </source>
</evidence>
<organism evidence="3 4">
    <name type="scientific">Gryllotalpicola kribbensis</name>
    <dbReference type="NCBI Taxonomy" id="993084"/>
    <lineage>
        <taxon>Bacteria</taxon>
        <taxon>Bacillati</taxon>
        <taxon>Actinomycetota</taxon>
        <taxon>Actinomycetes</taxon>
        <taxon>Micrococcales</taxon>
        <taxon>Microbacteriaceae</taxon>
        <taxon>Gryllotalpicola</taxon>
    </lineage>
</organism>
<evidence type="ECO:0000259" key="2">
    <source>
        <dbReference type="Pfam" id="PF00296"/>
    </source>
</evidence>
<dbReference type="Pfam" id="PF00296">
    <property type="entry name" value="Bac_luciferase"/>
    <property type="match status" value="1"/>
</dbReference>
<proteinExistence type="predicted"/>
<feature type="domain" description="Luciferase-like" evidence="2">
    <location>
        <begin position="13"/>
        <end position="221"/>
    </location>
</feature>
<dbReference type="InterPro" id="IPR050564">
    <property type="entry name" value="F420-G6PD/mer"/>
</dbReference>
<dbReference type="Proteomes" id="UP001500213">
    <property type="component" value="Unassembled WGS sequence"/>
</dbReference>
<keyword evidence="1" id="KW-0560">Oxidoreductase</keyword>
<evidence type="ECO:0000313" key="4">
    <source>
        <dbReference type="Proteomes" id="UP001500213"/>
    </source>
</evidence>
<name>A0ABP8AZS8_9MICO</name>
<sequence length="296" mass="31421">MSSLGIIFQPSSPPERLRAAAVAAEEAGLDELWVWEDCFKESGIASLVAALAATERLRVGVGILPMPLRNVALLAMELATIDRLFPGRGRFGVGHGVQSWMGQTGTRVASPLTLLREYVPALRRLLAGDEVTASGRYVSLDRVRLDWPPAAPTRILAAAEGPKTTALVGEVADGIVLTGGWSAGMVRDSVARATRARADAGADGAFEVAVFLLADFGDGAHERMEAEFDRWRFTGERRYAAVGSVDDVAATVRDVFAAGATSVLLQSRMGDDDVEGFARNAGRVREVLGVSASSRP</sequence>
<dbReference type="RefSeq" id="WP_344778083.1">
    <property type="nucleotide sequence ID" value="NZ_BAABBX010000016.1"/>
</dbReference>
<accession>A0ABP8AZS8</accession>
<dbReference type="EMBL" id="BAABBX010000016">
    <property type="protein sequence ID" value="GAA4194042.1"/>
    <property type="molecule type" value="Genomic_DNA"/>
</dbReference>